<dbReference type="InterPro" id="IPR009057">
    <property type="entry name" value="Homeodomain-like_sf"/>
</dbReference>
<sequence length="102" mass="11905">MSEQPLKKAITSHPFIVKKEDICDGSPIIEGTRTRVIDIAIEYEVLGHSPDVIIDSHPYLNLSQVHDALSYYYDNRDELDKKIEQDQEFIRQIRERFPSKMS</sequence>
<dbReference type="InterPro" id="IPR007367">
    <property type="entry name" value="DUF433"/>
</dbReference>
<dbReference type="Pfam" id="PF04255">
    <property type="entry name" value="DUF433"/>
    <property type="match status" value="1"/>
</dbReference>
<dbReference type="EMBL" id="BARS01026070">
    <property type="protein sequence ID" value="GAG11465.1"/>
    <property type="molecule type" value="Genomic_DNA"/>
</dbReference>
<evidence type="ECO:0000313" key="1">
    <source>
        <dbReference type="EMBL" id="GAG11465.1"/>
    </source>
</evidence>
<reference evidence="1" key="1">
    <citation type="journal article" date="2014" name="Front. Microbiol.">
        <title>High frequency of phylogenetically diverse reductive dehalogenase-homologous genes in deep subseafloor sedimentary metagenomes.</title>
        <authorList>
            <person name="Kawai M."/>
            <person name="Futagami T."/>
            <person name="Toyoda A."/>
            <person name="Takaki Y."/>
            <person name="Nishi S."/>
            <person name="Hori S."/>
            <person name="Arai W."/>
            <person name="Tsubouchi T."/>
            <person name="Morono Y."/>
            <person name="Uchiyama I."/>
            <person name="Ito T."/>
            <person name="Fujiyama A."/>
            <person name="Inagaki F."/>
            <person name="Takami H."/>
        </authorList>
    </citation>
    <scope>NUCLEOTIDE SEQUENCE</scope>
    <source>
        <strain evidence="1">Expedition CK06-06</strain>
    </source>
</reference>
<dbReference type="PANTHER" id="PTHR34849:SF1">
    <property type="entry name" value="SLR0770 PROTEIN"/>
    <property type="match status" value="1"/>
</dbReference>
<comment type="caution">
    <text evidence="1">The sequence shown here is derived from an EMBL/GenBank/DDBJ whole genome shotgun (WGS) entry which is preliminary data.</text>
</comment>
<dbReference type="SUPFAM" id="SSF46689">
    <property type="entry name" value="Homeodomain-like"/>
    <property type="match status" value="1"/>
</dbReference>
<dbReference type="InterPro" id="IPR036388">
    <property type="entry name" value="WH-like_DNA-bd_sf"/>
</dbReference>
<evidence type="ECO:0008006" key="2">
    <source>
        <dbReference type="Google" id="ProtNLM"/>
    </source>
</evidence>
<dbReference type="AlphaFoldDB" id="X0V081"/>
<dbReference type="PANTHER" id="PTHR34849">
    <property type="entry name" value="SSL5025 PROTEIN"/>
    <property type="match status" value="1"/>
</dbReference>
<name>X0V081_9ZZZZ</name>
<gene>
    <name evidence="1" type="ORF">S01H1_41136</name>
</gene>
<protein>
    <recommendedName>
        <fullName evidence="2">DUF433 domain-containing protein</fullName>
    </recommendedName>
</protein>
<organism evidence="1">
    <name type="scientific">marine sediment metagenome</name>
    <dbReference type="NCBI Taxonomy" id="412755"/>
    <lineage>
        <taxon>unclassified sequences</taxon>
        <taxon>metagenomes</taxon>
        <taxon>ecological metagenomes</taxon>
    </lineage>
</organism>
<accession>X0V081</accession>
<proteinExistence type="predicted"/>
<dbReference type="Gene3D" id="1.10.10.10">
    <property type="entry name" value="Winged helix-like DNA-binding domain superfamily/Winged helix DNA-binding domain"/>
    <property type="match status" value="1"/>
</dbReference>